<dbReference type="Proteomes" id="UP000002484">
    <property type="component" value="Chromosome"/>
</dbReference>
<protein>
    <submittedName>
        <fullName evidence="2">Glycosyl transferase group 1</fullName>
    </submittedName>
</protein>
<dbReference type="RefSeq" id="WP_013423388.1">
    <property type="nucleotide sequence ID" value="NC_014666.1"/>
</dbReference>
<dbReference type="eggNOG" id="COG0438">
    <property type="taxonomic scope" value="Bacteria"/>
</dbReference>
<evidence type="ECO:0000313" key="2">
    <source>
        <dbReference type="EMBL" id="ADP80269.1"/>
    </source>
</evidence>
<feature type="region of interest" description="Disordered" evidence="1">
    <location>
        <begin position="1"/>
        <end position="37"/>
    </location>
</feature>
<gene>
    <name evidence="2" type="ordered locus">FraEuI1c_2230</name>
</gene>
<reference evidence="2 3" key="1">
    <citation type="submission" date="2010-10" db="EMBL/GenBank/DDBJ databases">
        <title>Complete sequence of Frankia sp. EuI1c.</title>
        <authorList>
            <consortium name="US DOE Joint Genome Institute"/>
            <person name="Lucas S."/>
            <person name="Copeland A."/>
            <person name="Lapidus A."/>
            <person name="Cheng J.-F."/>
            <person name="Bruce D."/>
            <person name="Goodwin L."/>
            <person name="Pitluck S."/>
            <person name="Chertkov O."/>
            <person name="Detter J.C."/>
            <person name="Han C."/>
            <person name="Tapia R."/>
            <person name="Land M."/>
            <person name="Hauser L."/>
            <person name="Jeffries C."/>
            <person name="Kyrpides N."/>
            <person name="Ivanova N."/>
            <person name="Mikhailova N."/>
            <person name="Beauchemin N."/>
            <person name="Sen A."/>
            <person name="Sur S.A."/>
            <person name="Gtari M."/>
            <person name="Wall L."/>
            <person name="Tisa L."/>
            <person name="Woyke T."/>
        </authorList>
    </citation>
    <scope>NUCLEOTIDE SEQUENCE [LARGE SCALE GENOMIC DNA]</scope>
    <source>
        <strain evidence="3">DSM 45817 / CECT 9037 / EuI1c</strain>
    </source>
</reference>
<proteinExistence type="predicted"/>
<dbReference type="CAZy" id="GT4">
    <property type="family name" value="Glycosyltransferase Family 4"/>
</dbReference>
<name>E3IYY6_PSEI1</name>
<sequence>MRSLRSVSPWTGVSGSPDTRRPGASSPPGPAGSAGPAAGAPRVLLLAAADGTGGGVDRYVAAVEEALIAGGAALTRLNHPPVADPGTGGQLAARVDFARRVAGTTRRLGRLDALVVGHPDLVKAAAGAASLGGARRVPVLCYGADIWRMPPADRALLTRHPLLRPVTISSFSAGALAGLGLARLLPPGVPAAWRAALLAEGGRRRPHTPVPTVLSVFPLAAWEDKGLATLVEALTAVRDELGPVRLVVAGRGPAPGALHELLSATPDADLDESPTDEALARLYATADLFALCTRTRPSGPRPCGEGYGTVLLEAQLAGCAVVGPAFGGSRDAYQEGVTGATPVDESPAALADVLVGLLRDRARLTRTGRRGAEWAESVTRPEEHRRAVFQVLLDRVPAPPDPAVPSGGTAPAAPVTSPPPEQRPAPDRPRTLPAASGGWPTRE</sequence>
<dbReference type="STRING" id="298654.FraEuI1c_2230"/>
<dbReference type="Pfam" id="PF13692">
    <property type="entry name" value="Glyco_trans_1_4"/>
    <property type="match status" value="1"/>
</dbReference>
<dbReference type="InterPro" id="IPR050194">
    <property type="entry name" value="Glycosyltransferase_grp1"/>
</dbReference>
<dbReference type="KEGG" id="fri:FraEuI1c_2230"/>
<evidence type="ECO:0000313" key="3">
    <source>
        <dbReference type="Proteomes" id="UP000002484"/>
    </source>
</evidence>
<feature type="compositionally biased region" description="Polar residues" evidence="1">
    <location>
        <begin position="1"/>
        <end position="17"/>
    </location>
</feature>
<dbReference type="EMBL" id="CP002299">
    <property type="protein sequence ID" value="ADP80269.1"/>
    <property type="molecule type" value="Genomic_DNA"/>
</dbReference>
<dbReference type="InParanoid" id="E3IYY6"/>
<dbReference type="SUPFAM" id="SSF53756">
    <property type="entry name" value="UDP-Glycosyltransferase/glycogen phosphorylase"/>
    <property type="match status" value="1"/>
</dbReference>
<organism evidence="2 3">
    <name type="scientific">Pseudofrankia inefficax (strain DSM 45817 / CECT 9037 / DDB 130130 / EuI1c)</name>
    <name type="common">Frankia inefficax</name>
    <dbReference type="NCBI Taxonomy" id="298654"/>
    <lineage>
        <taxon>Bacteria</taxon>
        <taxon>Bacillati</taxon>
        <taxon>Actinomycetota</taxon>
        <taxon>Actinomycetes</taxon>
        <taxon>Frankiales</taxon>
        <taxon>Frankiaceae</taxon>
        <taxon>Pseudofrankia</taxon>
    </lineage>
</organism>
<dbReference type="HOGENOM" id="CLU_648525_0_0_11"/>
<keyword evidence="2" id="KW-0808">Transferase</keyword>
<dbReference type="PANTHER" id="PTHR45947">
    <property type="entry name" value="SULFOQUINOVOSYL TRANSFERASE SQD2"/>
    <property type="match status" value="1"/>
</dbReference>
<evidence type="ECO:0000256" key="1">
    <source>
        <dbReference type="SAM" id="MobiDB-lite"/>
    </source>
</evidence>
<feature type="region of interest" description="Disordered" evidence="1">
    <location>
        <begin position="397"/>
        <end position="443"/>
    </location>
</feature>
<dbReference type="PANTHER" id="PTHR45947:SF3">
    <property type="entry name" value="SULFOQUINOVOSYL TRANSFERASE SQD2"/>
    <property type="match status" value="1"/>
</dbReference>
<dbReference type="AlphaFoldDB" id="E3IYY6"/>
<keyword evidence="3" id="KW-1185">Reference proteome</keyword>
<accession>E3IYY6</accession>
<dbReference type="Gene3D" id="3.40.50.2000">
    <property type="entry name" value="Glycogen Phosphorylase B"/>
    <property type="match status" value="2"/>
</dbReference>
<dbReference type="CDD" id="cd03801">
    <property type="entry name" value="GT4_PimA-like"/>
    <property type="match status" value="1"/>
</dbReference>
<dbReference type="GO" id="GO:0016758">
    <property type="term" value="F:hexosyltransferase activity"/>
    <property type="evidence" value="ECO:0007669"/>
    <property type="project" value="TreeGrafter"/>
</dbReference>